<dbReference type="SUPFAM" id="SSF53756">
    <property type="entry name" value="UDP-Glycosyltransferase/glycogen phosphorylase"/>
    <property type="match status" value="1"/>
</dbReference>
<name>A0A1I2M7S1_9ACTN</name>
<evidence type="ECO:0000259" key="2">
    <source>
        <dbReference type="Pfam" id="PF00561"/>
    </source>
</evidence>
<feature type="region of interest" description="Disordered" evidence="1">
    <location>
        <begin position="1"/>
        <end position="28"/>
    </location>
</feature>
<dbReference type="AlphaFoldDB" id="A0A1I2M7S1"/>
<dbReference type="Gene3D" id="3.40.50.2000">
    <property type="entry name" value="Glycogen Phosphorylase B"/>
    <property type="match status" value="1"/>
</dbReference>
<dbReference type="InterPro" id="IPR050471">
    <property type="entry name" value="AB_hydrolase"/>
</dbReference>
<evidence type="ECO:0000313" key="5">
    <source>
        <dbReference type="Proteomes" id="UP000198589"/>
    </source>
</evidence>
<dbReference type="STRING" id="1798228.SAMN05216574_12944"/>
<dbReference type="EMBL" id="FOND01000029">
    <property type="protein sequence ID" value="SFF85476.1"/>
    <property type="molecule type" value="Genomic_DNA"/>
</dbReference>
<dbReference type="InterPro" id="IPR029058">
    <property type="entry name" value="AB_hydrolase_fold"/>
</dbReference>
<dbReference type="PANTHER" id="PTHR43433:SF5">
    <property type="entry name" value="AB HYDROLASE-1 DOMAIN-CONTAINING PROTEIN"/>
    <property type="match status" value="1"/>
</dbReference>
<feature type="domain" description="Glycosyl transferase family 28 C-terminal" evidence="3">
    <location>
        <begin position="568"/>
        <end position="712"/>
    </location>
</feature>
<proteinExistence type="predicted"/>
<sequence>MTAMRTARRRAAEEEDADVVHAPSRARDPDVQGVVERDGVRLAYEVFGRDQHPTVLLMPTWSIVPSRHWKAQIGYLARHYRVVTFDGRGSGRSDRPAGAAAYTDDQYAEDTLAVMDATGTEAAVLVSLSCGGTWSVHVAAGHPERVLGLFAIAPACGFPVSQPEREQYAWGLRHEARQGWARYNRYAWLEDDYDGFLSFFFGQMYSEPHSSKQIEDAIGWGREVAPRTLVDTTAGRMGCDGAVCLPLEPLCRQVRCPVTVVHGTEDHVRPHAVGERLAGLTGGSLVLLEGSGHGPHARDPVRINHLIRAFVDRVCPRVERTTWTRAARRPKRALYLSSPIGLGHAQRDAAIAAELRLRHPDLQLDWLAQHPVTTVLAERGERIHPASAWLASESGHVEHELGEHDLHAFQAIRRMDEILVNNFMVFADVVAEGHYDLVIADEAWDVDHFLHENPELKRFAFAWMTDFVGWLPMPAGGAAEAALTADYNAEMIEQRARFRRVRDRSVFVGSPDDVVDADFGPGLPPIREWTEANFDFAGYVTGFDPAALAGTDELRRDLGVGPDEKLCLVTVGGSGVGGPLVRRVLDAVPGVRRLVPELRFLVVTGPRIDPATLPGTPGVMVTGYLPDLYRHLAACDLAVVQGGLTTCMELTALRKPFVYVPLRNHFEQNLHVRHRLDRYGAGRCLPYEDATDPDAFAEAIAKEVTRELAYRPVETDGARRAAALLADLL</sequence>
<dbReference type="Pfam" id="PF00561">
    <property type="entry name" value="Abhydrolase_1"/>
    <property type="match status" value="1"/>
</dbReference>
<dbReference type="InterPro" id="IPR000073">
    <property type="entry name" value="AB_hydrolase_1"/>
</dbReference>
<evidence type="ECO:0000256" key="1">
    <source>
        <dbReference type="SAM" id="MobiDB-lite"/>
    </source>
</evidence>
<dbReference type="Proteomes" id="UP000198589">
    <property type="component" value="Unassembled WGS sequence"/>
</dbReference>
<dbReference type="Gene3D" id="3.40.50.1820">
    <property type="entry name" value="alpha/beta hydrolase"/>
    <property type="match status" value="1"/>
</dbReference>
<gene>
    <name evidence="4" type="ORF">SAMN05216574_12944</name>
</gene>
<organism evidence="4 5">
    <name type="scientific">Blastococcus tunisiensis</name>
    <dbReference type="NCBI Taxonomy" id="1798228"/>
    <lineage>
        <taxon>Bacteria</taxon>
        <taxon>Bacillati</taxon>
        <taxon>Actinomycetota</taxon>
        <taxon>Actinomycetes</taxon>
        <taxon>Geodermatophilales</taxon>
        <taxon>Geodermatophilaceae</taxon>
        <taxon>Blastococcus</taxon>
    </lineage>
</organism>
<evidence type="ECO:0000313" key="4">
    <source>
        <dbReference type="EMBL" id="SFF85476.1"/>
    </source>
</evidence>
<feature type="domain" description="AB hydrolase-1" evidence="2">
    <location>
        <begin position="70"/>
        <end position="296"/>
    </location>
</feature>
<evidence type="ECO:0000259" key="3">
    <source>
        <dbReference type="Pfam" id="PF04101"/>
    </source>
</evidence>
<reference evidence="5" key="1">
    <citation type="submission" date="2016-10" db="EMBL/GenBank/DDBJ databases">
        <authorList>
            <person name="Varghese N."/>
            <person name="Submissions S."/>
        </authorList>
    </citation>
    <scope>NUCLEOTIDE SEQUENCE [LARGE SCALE GENOMIC DNA]</scope>
    <source>
        <strain evidence="5">DSM 46838</strain>
    </source>
</reference>
<protein>
    <submittedName>
        <fullName evidence="4">Pimeloyl-ACP methyl ester carboxylesterase</fullName>
    </submittedName>
</protein>
<keyword evidence="5" id="KW-1185">Reference proteome</keyword>
<dbReference type="PANTHER" id="PTHR43433">
    <property type="entry name" value="HYDROLASE, ALPHA/BETA FOLD FAMILY PROTEIN"/>
    <property type="match status" value="1"/>
</dbReference>
<dbReference type="InterPro" id="IPR007235">
    <property type="entry name" value="Glyco_trans_28_C"/>
</dbReference>
<accession>A0A1I2M7S1</accession>
<dbReference type="SUPFAM" id="SSF53474">
    <property type="entry name" value="alpha/beta-Hydrolases"/>
    <property type="match status" value="1"/>
</dbReference>
<dbReference type="GO" id="GO:0016758">
    <property type="term" value="F:hexosyltransferase activity"/>
    <property type="evidence" value="ECO:0007669"/>
    <property type="project" value="InterPro"/>
</dbReference>
<dbReference type="Pfam" id="PF04101">
    <property type="entry name" value="Glyco_tran_28_C"/>
    <property type="match status" value="1"/>
</dbReference>